<comment type="caution">
    <text evidence="12">The sequence shown here is derived from an EMBL/GenBank/DDBJ whole genome shotgun (WGS) entry which is preliminary data.</text>
</comment>
<organism evidence="12 13">
    <name type="scientific">Symbiodinium natans</name>
    <dbReference type="NCBI Taxonomy" id="878477"/>
    <lineage>
        <taxon>Eukaryota</taxon>
        <taxon>Sar</taxon>
        <taxon>Alveolata</taxon>
        <taxon>Dinophyceae</taxon>
        <taxon>Suessiales</taxon>
        <taxon>Symbiodiniaceae</taxon>
        <taxon>Symbiodinium</taxon>
    </lineage>
</organism>
<evidence type="ECO:0000313" key="12">
    <source>
        <dbReference type="EMBL" id="CAE7495376.1"/>
    </source>
</evidence>
<keyword evidence="4 10" id="KW-0067">ATP-binding</keyword>
<evidence type="ECO:0000256" key="6">
    <source>
        <dbReference type="ARBA" id="ARBA00038999"/>
    </source>
</evidence>
<comment type="similarity">
    <text evidence="5">Belongs to the protein kinase superfamily. STE Ser/Thr protein kinase family. MAP kinase kinase subfamily.</text>
</comment>
<proteinExistence type="inferred from homology"/>
<keyword evidence="1" id="KW-0808">Transferase</keyword>
<evidence type="ECO:0000256" key="2">
    <source>
        <dbReference type="ARBA" id="ARBA00022741"/>
    </source>
</evidence>
<keyword evidence="2 10" id="KW-0547">Nucleotide-binding</keyword>
<dbReference type="EMBL" id="CAJNDS010002487">
    <property type="protein sequence ID" value="CAE7495376.1"/>
    <property type="molecule type" value="Genomic_DNA"/>
</dbReference>
<name>A0A812SWY6_9DINO</name>
<reference evidence="12" key="1">
    <citation type="submission" date="2021-02" db="EMBL/GenBank/DDBJ databases">
        <authorList>
            <person name="Dougan E. K."/>
            <person name="Rhodes N."/>
            <person name="Thang M."/>
            <person name="Chan C."/>
        </authorList>
    </citation>
    <scope>NUCLEOTIDE SEQUENCE</scope>
</reference>
<evidence type="ECO:0000256" key="4">
    <source>
        <dbReference type="ARBA" id="ARBA00022840"/>
    </source>
</evidence>
<dbReference type="PROSITE" id="PS00107">
    <property type="entry name" value="PROTEIN_KINASE_ATP"/>
    <property type="match status" value="1"/>
</dbReference>
<evidence type="ECO:0000256" key="10">
    <source>
        <dbReference type="PROSITE-ProRule" id="PRU10141"/>
    </source>
</evidence>
<feature type="domain" description="Protein kinase" evidence="11">
    <location>
        <begin position="109"/>
        <end position="354"/>
    </location>
</feature>
<comment type="catalytic activity">
    <reaction evidence="7">
        <text>L-seryl-[protein] + ATP = O-phospho-L-seryl-[protein] + ADP + H(+)</text>
        <dbReference type="Rhea" id="RHEA:17989"/>
        <dbReference type="Rhea" id="RHEA-COMP:9863"/>
        <dbReference type="Rhea" id="RHEA-COMP:11604"/>
        <dbReference type="ChEBI" id="CHEBI:15378"/>
        <dbReference type="ChEBI" id="CHEBI:29999"/>
        <dbReference type="ChEBI" id="CHEBI:30616"/>
        <dbReference type="ChEBI" id="CHEBI:83421"/>
        <dbReference type="ChEBI" id="CHEBI:456216"/>
        <dbReference type="EC" id="2.7.12.2"/>
    </reaction>
</comment>
<dbReference type="PANTHER" id="PTHR48013:SF9">
    <property type="entry name" value="DUAL SPECIFICITY MITOGEN-ACTIVATED PROTEIN KINASE KINASE 5"/>
    <property type="match status" value="1"/>
</dbReference>
<dbReference type="AlphaFoldDB" id="A0A812SWY6"/>
<evidence type="ECO:0000256" key="3">
    <source>
        <dbReference type="ARBA" id="ARBA00022777"/>
    </source>
</evidence>
<dbReference type="OrthoDB" id="10252354at2759"/>
<evidence type="ECO:0000256" key="7">
    <source>
        <dbReference type="ARBA" id="ARBA00049014"/>
    </source>
</evidence>
<gene>
    <name evidence="12" type="primary">MKK3</name>
    <name evidence="12" type="ORF">SNAT2548_LOCUS27748</name>
</gene>
<protein>
    <recommendedName>
        <fullName evidence="6">mitogen-activated protein kinase kinase</fullName>
        <ecNumber evidence="6">2.7.12.2</ecNumber>
    </recommendedName>
</protein>
<dbReference type="Gene3D" id="1.10.510.10">
    <property type="entry name" value="Transferase(Phosphotransferase) domain 1"/>
    <property type="match status" value="1"/>
</dbReference>
<comment type="catalytic activity">
    <reaction evidence="9">
        <text>L-tyrosyl-[protein] + ATP = O-phospho-L-tyrosyl-[protein] + ADP + H(+)</text>
        <dbReference type="Rhea" id="RHEA:10596"/>
        <dbReference type="Rhea" id="RHEA-COMP:10136"/>
        <dbReference type="Rhea" id="RHEA-COMP:20101"/>
        <dbReference type="ChEBI" id="CHEBI:15378"/>
        <dbReference type="ChEBI" id="CHEBI:30616"/>
        <dbReference type="ChEBI" id="CHEBI:46858"/>
        <dbReference type="ChEBI" id="CHEBI:61978"/>
        <dbReference type="ChEBI" id="CHEBI:456216"/>
        <dbReference type="EC" id="2.7.12.2"/>
    </reaction>
</comment>
<dbReference type="InterPro" id="IPR017441">
    <property type="entry name" value="Protein_kinase_ATP_BS"/>
</dbReference>
<dbReference type="InterPro" id="IPR000719">
    <property type="entry name" value="Prot_kinase_dom"/>
</dbReference>
<keyword evidence="3" id="KW-0418">Kinase</keyword>
<comment type="catalytic activity">
    <reaction evidence="8">
        <text>L-threonyl-[protein] + ATP = O-phospho-L-threonyl-[protein] + ADP + H(+)</text>
        <dbReference type="Rhea" id="RHEA:46608"/>
        <dbReference type="Rhea" id="RHEA-COMP:11060"/>
        <dbReference type="Rhea" id="RHEA-COMP:11605"/>
        <dbReference type="ChEBI" id="CHEBI:15378"/>
        <dbReference type="ChEBI" id="CHEBI:30013"/>
        <dbReference type="ChEBI" id="CHEBI:30616"/>
        <dbReference type="ChEBI" id="CHEBI:61977"/>
        <dbReference type="ChEBI" id="CHEBI:456216"/>
        <dbReference type="EC" id="2.7.12.2"/>
    </reaction>
</comment>
<evidence type="ECO:0000256" key="8">
    <source>
        <dbReference type="ARBA" id="ARBA00049299"/>
    </source>
</evidence>
<evidence type="ECO:0000256" key="1">
    <source>
        <dbReference type="ARBA" id="ARBA00022679"/>
    </source>
</evidence>
<evidence type="ECO:0000256" key="9">
    <source>
        <dbReference type="ARBA" id="ARBA00051693"/>
    </source>
</evidence>
<evidence type="ECO:0000256" key="5">
    <source>
        <dbReference type="ARBA" id="ARBA00038035"/>
    </source>
</evidence>
<evidence type="ECO:0000259" key="11">
    <source>
        <dbReference type="PROSITE" id="PS50011"/>
    </source>
</evidence>
<dbReference type="Pfam" id="PF00069">
    <property type="entry name" value="Pkinase"/>
    <property type="match status" value="1"/>
</dbReference>
<dbReference type="EC" id="2.7.12.2" evidence="6"/>
<dbReference type="PROSITE" id="PS50011">
    <property type="entry name" value="PROTEIN_KINASE_DOM"/>
    <property type="match status" value="1"/>
</dbReference>
<evidence type="ECO:0000313" key="13">
    <source>
        <dbReference type="Proteomes" id="UP000604046"/>
    </source>
</evidence>
<keyword evidence="13" id="KW-1185">Reference proteome</keyword>
<dbReference type="SMART" id="SM00220">
    <property type="entry name" value="S_TKc"/>
    <property type="match status" value="1"/>
</dbReference>
<dbReference type="SUPFAM" id="SSF56112">
    <property type="entry name" value="Protein kinase-like (PK-like)"/>
    <property type="match status" value="1"/>
</dbReference>
<dbReference type="InterPro" id="IPR011009">
    <property type="entry name" value="Kinase-like_dom_sf"/>
</dbReference>
<dbReference type="Proteomes" id="UP000604046">
    <property type="component" value="Unassembled WGS sequence"/>
</dbReference>
<dbReference type="GO" id="GO:0005524">
    <property type="term" value="F:ATP binding"/>
    <property type="evidence" value="ECO:0007669"/>
    <property type="project" value="UniProtKB-UniRule"/>
</dbReference>
<dbReference type="GO" id="GO:0004708">
    <property type="term" value="F:MAP kinase kinase activity"/>
    <property type="evidence" value="ECO:0007669"/>
    <property type="project" value="UniProtKB-EC"/>
</dbReference>
<accession>A0A812SWY6</accession>
<sequence>MALISEPLDWPSGPLTDKEASLLSQAYGLGEWHSIKAAVTACLAVAVLGGVAWMWTRGAKLRGPNHEDGEDLRLMEEGLRRQYTPEQRLSSGQTPAANVTWFLDGNVALHIGEVLGSGASATVCKAKLSSTGEVVAVKEVRAADTEKCEQLLQDIRALTSVPCHPNLLGFKAALFCKDSGKLALVLEFMDLGQLAGRIPLKTLAIYSRQILSGLDFLHSLRILHRDIKPPNLLHNSQGQVKIADFGIAKWLQQQEDYADTMVGTKLYMAPERFFGNYSFAADVWAMGVSIHELAQGVNAFASCKSDNEFWSAVEHGSVPPVSMAPELNNFVSRCLAQEPEARATADELLQHAFVSGVASCVC</sequence>
<feature type="binding site" evidence="10">
    <location>
        <position position="138"/>
    </location>
    <ligand>
        <name>ATP</name>
        <dbReference type="ChEBI" id="CHEBI:30616"/>
    </ligand>
</feature>
<dbReference type="PANTHER" id="PTHR48013">
    <property type="entry name" value="DUAL SPECIFICITY MITOGEN-ACTIVATED PROTEIN KINASE KINASE 5-RELATED"/>
    <property type="match status" value="1"/>
</dbReference>